<dbReference type="InParanoid" id="A0A1E1JVG2"/>
<sequence>MIRAKTRSEMLDPKAPPSRIPSFTNPLRRNPITASSTPSSSNEGRRRLSRRSTGAAQDTVEVGTGNQLHPQHIQKHRVSYPIPPRTLSLAQPRDESPTSIYKTRVSCQIPPRTSSLAYSKNGGPTRLPRTTRNQVRLIDITVVPAPASLKIESNPGSHRQARGSASTRSSMKSSLTDPIFDTPTTAALITALHACLLSTASSNRSLYLTTIQKLLHKICESPNIISGSSISFQSTAIEYLISGAKTDNLVLASLREAVCVCEDWVGTYEFHHENAIRNKRLQGLKPEERKLVDSWRKRRVCWCGEQVEREREIMDVVGNGATVQQDRSETREMYEQREHMEEANEVVRRGYIAQAVSRETRPRPGYVKPKHIPERVLEVHAEAAWWDNHKIDQSGRGRLNGQSNNKKNVSKGREQPIETERQVYQNRKDRRSMPTHCEGQEAREERGRQERQDIRGRQGRSMSPRFKSRLPVLGGSGRRFAIGQDGNAEHQQEASHQVTYQADVERNSDRDSFHSAFEMQTGIHEKEEPEPKQDREREEEQSPQTTHQTPQSAGLAEQRWQDFLSQLVASPRTYAQDSNRPPNSRPDSFFGQENFSALKPSKSAAAERHVKCGSSFDSNSDSDVKSFADSAIGMSPAPSRDNSTRSHRESYEEEMETDHHIAIAAQEQEIDTDDNDNDNGKGKEDIRHVRFTKVTAEPSSAQLRYRVPEFERPHARNPPRFMRARTIAITSPSPRRRSEPEPHKKLDPTNYPTVEFRGDIYADVSIGAGMGSLATALCIPQRRATVVSKRL</sequence>
<evidence type="ECO:0000313" key="2">
    <source>
        <dbReference type="EMBL" id="CZS89650.1"/>
    </source>
</evidence>
<accession>A0A1E1JVG2</accession>
<feature type="compositionally biased region" description="Basic and acidic residues" evidence="1">
    <location>
        <begin position="523"/>
        <end position="540"/>
    </location>
</feature>
<protein>
    <submittedName>
        <fullName evidence="2">Uncharacterized protein</fullName>
    </submittedName>
</protein>
<proteinExistence type="predicted"/>
<name>A0A1E1JVG2_9HELO</name>
<reference evidence="3" key="1">
    <citation type="submission" date="2016-03" db="EMBL/GenBank/DDBJ databases">
        <authorList>
            <person name="Ploux O."/>
        </authorList>
    </citation>
    <scope>NUCLEOTIDE SEQUENCE [LARGE SCALE GENOMIC DNA]</scope>
    <source>
        <strain evidence="3">UK7</strain>
    </source>
</reference>
<feature type="compositionally biased region" description="Basic and acidic residues" evidence="1">
    <location>
        <begin position="736"/>
        <end position="747"/>
    </location>
</feature>
<feature type="region of interest" description="Disordered" evidence="1">
    <location>
        <begin position="730"/>
        <end position="751"/>
    </location>
</feature>
<evidence type="ECO:0000256" key="1">
    <source>
        <dbReference type="SAM" id="MobiDB-lite"/>
    </source>
</evidence>
<feature type="region of interest" description="Disordered" evidence="1">
    <location>
        <begin position="628"/>
        <end position="651"/>
    </location>
</feature>
<feature type="region of interest" description="Disordered" evidence="1">
    <location>
        <begin position="392"/>
        <end position="500"/>
    </location>
</feature>
<feature type="compositionally biased region" description="Low complexity" evidence="1">
    <location>
        <begin position="542"/>
        <end position="552"/>
    </location>
</feature>
<feature type="compositionally biased region" description="Basic and acidic residues" evidence="1">
    <location>
        <begin position="438"/>
        <end position="456"/>
    </location>
</feature>
<feature type="compositionally biased region" description="Basic and acidic residues" evidence="1">
    <location>
        <begin position="1"/>
        <end position="12"/>
    </location>
</feature>
<keyword evidence="3" id="KW-1185">Reference proteome</keyword>
<dbReference type="EMBL" id="FJUW01000003">
    <property type="protein sequence ID" value="CZS89650.1"/>
    <property type="molecule type" value="Genomic_DNA"/>
</dbReference>
<feature type="compositionally biased region" description="Basic and acidic residues" evidence="1">
    <location>
        <begin position="411"/>
        <end position="421"/>
    </location>
</feature>
<dbReference type="Proteomes" id="UP000178129">
    <property type="component" value="Unassembled WGS sequence"/>
</dbReference>
<gene>
    <name evidence="2" type="ORF">RCO7_02487</name>
</gene>
<evidence type="ECO:0000313" key="3">
    <source>
        <dbReference type="Proteomes" id="UP000178129"/>
    </source>
</evidence>
<feature type="compositionally biased region" description="Polar residues" evidence="1">
    <location>
        <begin position="21"/>
        <end position="42"/>
    </location>
</feature>
<dbReference type="AlphaFoldDB" id="A0A1E1JVG2"/>
<feature type="region of interest" description="Disordered" evidence="1">
    <location>
        <begin position="518"/>
        <end position="604"/>
    </location>
</feature>
<feature type="compositionally biased region" description="Acidic residues" evidence="1">
    <location>
        <begin position="668"/>
        <end position="677"/>
    </location>
</feature>
<feature type="region of interest" description="Disordered" evidence="1">
    <location>
        <begin position="664"/>
        <end position="686"/>
    </location>
</feature>
<comment type="caution">
    <text evidence="2">The sequence shown here is derived from an EMBL/GenBank/DDBJ whole genome shotgun (WGS) entry which is preliminary data.</text>
</comment>
<feature type="compositionally biased region" description="Polar residues" evidence="1">
    <location>
        <begin position="563"/>
        <end position="595"/>
    </location>
</feature>
<feature type="compositionally biased region" description="Polar residues" evidence="1">
    <location>
        <begin position="163"/>
        <end position="174"/>
    </location>
</feature>
<organism evidence="2 3">
    <name type="scientific">Rhynchosporium graminicola</name>
    <dbReference type="NCBI Taxonomy" id="2792576"/>
    <lineage>
        <taxon>Eukaryota</taxon>
        <taxon>Fungi</taxon>
        <taxon>Dikarya</taxon>
        <taxon>Ascomycota</taxon>
        <taxon>Pezizomycotina</taxon>
        <taxon>Leotiomycetes</taxon>
        <taxon>Helotiales</taxon>
        <taxon>Ploettnerulaceae</taxon>
        <taxon>Rhynchosporium</taxon>
    </lineage>
</organism>
<feature type="region of interest" description="Disordered" evidence="1">
    <location>
        <begin position="149"/>
        <end position="174"/>
    </location>
</feature>
<feature type="region of interest" description="Disordered" evidence="1">
    <location>
        <begin position="1"/>
        <end position="77"/>
    </location>
</feature>